<evidence type="ECO:0000256" key="2">
    <source>
        <dbReference type="ARBA" id="ARBA00022679"/>
    </source>
</evidence>
<comment type="caution">
    <text evidence="4">The sequence shown here is derived from an EMBL/GenBank/DDBJ whole genome shotgun (WGS) entry which is preliminary data.</text>
</comment>
<dbReference type="InterPro" id="IPR058548">
    <property type="entry name" value="MlaB-like_STAS"/>
</dbReference>
<dbReference type="EMBL" id="JAVLSJ010000001">
    <property type="protein sequence ID" value="MDR9846937.1"/>
    <property type="molecule type" value="Genomic_DNA"/>
</dbReference>
<dbReference type="Proteomes" id="UP001246576">
    <property type="component" value="Unassembled WGS sequence"/>
</dbReference>
<dbReference type="NCBIfam" id="TIGR00696">
    <property type="entry name" value="wecG_tagA_cpsF"/>
    <property type="match status" value="1"/>
</dbReference>
<dbReference type="SUPFAM" id="SSF52091">
    <property type="entry name" value="SpoIIaa-like"/>
    <property type="match status" value="1"/>
</dbReference>
<dbReference type="InterPro" id="IPR002645">
    <property type="entry name" value="STAS_dom"/>
</dbReference>
<proteinExistence type="predicted"/>
<dbReference type="InterPro" id="IPR036513">
    <property type="entry name" value="STAS_dom_sf"/>
</dbReference>
<evidence type="ECO:0000313" key="4">
    <source>
        <dbReference type="EMBL" id="MDR9846937.1"/>
    </source>
</evidence>
<organism evidence="4 5">
    <name type="scientific">Herbaspirillum huttiense subsp. lycopersici</name>
    <dbReference type="NCBI Taxonomy" id="3074428"/>
    <lineage>
        <taxon>Bacteria</taxon>
        <taxon>Pseudomonadati</taxon>
        <taxon>Pseudomonadota</taxon>
        <taxon>Betaproteobacteria</taxon>
        <taxon>Burkholderiales</taxon>
        <taxon>Oxalobacteraceae</taxon>
        <taxon>Herbaspirillum</taxon>
    </lineage>
</organism>
<accession>A0ABU2EGP3</accession>
<dbReference type="CDD" id="cd07043">
    <property type="entry name" value="STAS_anti-anti-sigma_factors"/>
    <property type="match status" value="1"/>
</dbReference>
<evidence type="ECO:0000313" key="5">
    <source>
        <dbReference type="Proteomes" id="UP001246576"/>
    </source>
</evidence>
<feature type="domain" description="STAS" evidence="3">
    <location>
        <begin position="287"/>
        <end position="347"/>
    </location>
</feature>
<dbReference type="Pfam" id="PF13466">
    <property type="entry name" value="STAS_2"/>
    <property type="match status" value="1"/>
</dbReference>
<keyword evidence="2" id="KW-0808">Transferase</keyword>
<dbReference type="Gene3D" id="3.30.750.24">
    <property type="entry name" value="STAS domain"/>
    <property type="match status" value="1"/>
</dbReference>
<dbReference type="PANTHER" id="PTHR34136:SF1">
    <property type="entry name" value="UDP-N-ACETYL-D-MANNOSAMINURONIC ACID TRANSFERASE"/>
    <property type="match status" value="1"/>
</dbReference>
<name>A0ABU2EGP3_9BURK</name>
<sequence>MASAPVAAQPGAVIDPGPDFSREVYCILGLPFDLVDVQQACARMHLASKERRRCFLSTPNLNFVIACLQDLQFRETVLQSNLSVIDGMPIVWIARALGLPFTERVSGSTLFDALRSTAGRDGVDPMRIYFFGGLPGVAKLACEKINADRSGMQAVGYETPGFGTVEEMSSPETIAAINQSGADFLVVALAARKGQQWVQRNRDALQVPLMGHLGAVINFVAGTVSRAPVWVQKTGLEWAWRIKEEPALWRRYWNDGRTLLKLLWSVVIPAARAARRPAPAAAQFDAAGMELRLDHGTSELLLSGAIGQPNIGRWRSLLAQAAQGQGPVVLDCAQLTWIDSAAVGSLILLYAACMAAKRPWAIINPSASLRRQFELMCAQYLLEPLR</sequence>
<dbReference type="PROSITE" id="PS50801">
    <property type="entry name" value="STAS"/>
    <property type="match status" value="1"/>
</dbReference>
<keyword evidence="5" id="KW-1185">Reference proteome</keyword>
<keyword evidence="1" id="KW-0328">Glycosyltransferase</keyword>
<reference evidence="4" key="1">
    <citation type="submission" date="2023-09" db="EMBL/GenBank/DDBJ databases">
        <title>Description of first Herbaspirillum huttiense subsp. nephrolepsisexaltata and Herbaspirillum huttiense subsp. lycopersicon.</title>
        <authorList>
            <person name="Poudel M."/>
            <person name="Sharma A."/>
            <person name="Goss E."/>
            <person name="Tapia J.H."/>
            <person name="Harmon C.M."/>
            <person name="Jones J.B."/>
        </authorList>
    </citation>
    <scope>NUCLEOTIDE SEQUENCE</scope>
    <source>
        <strain evidence="4">SE1</strain>
    </source>
</reference>
<evidence type="ECO:0000256" key="1">
    <source>
        <dbReference type="ARBA" id="ARBA00022676"/>
    </source>
</evidence>
<dbReference type="Pfam" id="PF03808">
    <property type="entry name" value="Glyco_tran_WecG"/>
    <property type="match status" value="1"/>
</dbReference>
<gene>
    <name evidence="4" type="ORF">RI048_01775</name>
</gene>
<protein>
    <submittedName>
        <fullName evidence="4">WecB/TagA/CpsF family glycosyltransferase</fullName>
    </submittedName>
</protein>
<dbReference type="CDD" id="cd06533">
    <property type="entry name" value="Glyco_transf_WecG_TagA"/>
    <property type="match status" value="1"/>
</dbReference>
<dbReference type="InterPro" id="IPR004629">
    <property type="entry name" value="WecG_TagA_CpsF"/>
</dbReference>
<dbReference type="RefSeq" id="WP_310839393.1">
    <property type="nucleotide sequence ID" value="NZ_JAVLSJ010000001.1"/>
</dbReference>
<dbReference type="PANTHER" id="PTHR34136">
    <property type="match status" value="1"/>
</dbReference>
<evidence type="ECO:0000259" key="3">
    <source>
        <dbReference type="PROSITE" id="PS50801"/>
    </source>
</evidence>